<dbReference type="RefSeq" id="WP_155474383.1">
    <property type="nucleotide sequence ID" value="NZ_WNHU01000478.1"/>
</dbReference>
<dbReference type="AlphaFoldDB" id="A0A7X2XM38"/>
<feature type="non-terminal residue" evidence="8">
    <location>
        <position position="112"/>
    </location>
</feature>
<dbReference type="InterPro" id="IPR036259">
    <property type="entry name" value="MFS_trans_sf"/>
</dbReference>
<protein>
    <submittedName>
        <fullName evidence="8">MFS transporter</fullName>
    </submittedName>
</protein>
<dbReference type="GO" id="GO:0022857">
    <property type="term" value="F:transmembrane transporter activity"/>
    <property type="evidence" value="ECO:0007669"/>
    <property type="project" value="InterPro"/>
</dbReference>
<dbReference type="Gene3D" id="1.20.1250.20">
    <property type="entry name" value="MFS general substrate transporter like domains"/>
    <property type="match status" value="1"/>
</dbReference>
<gene>
    <name evidence="8" type="ORF">GM545_13465</name>
</gene>
<keyword evidence="3" id="KW-1003">Cell membrane</keyword>
<dbReference type="PANTHER" id="PTHR43266">
    <property type="entry name" value="MACROLIDE-EFFLUX PROTEIN"/>
    <property type="match status" value="1"/>
</dbReference>
<evidence type="ECO:0000256" key="2">
    <source>
        <dbReference type="ARBA" id="ARBA00022448"/>
    </source>
</evidence>
<evidence type="ECO:0000256" key="7">
    <source>
        <dbReference type="SAM" id="Phobius"/>
    </source>
</evidence>
<dbReference type="PANTHER" id="PTHR43266:SF2">
    <property type="entry name" value="MAJOR FACILITATOR SUPERFAMILY (MFS) PROFILE DOMAIN-CONTAINING PROTEIN"/>
    <property type="match status" value="1"/>
</dbReference>
<feature type="transmembrane region" description="Helical" evidence="7">
    <location>
        <begin position="50"/>
        <end position="73"/>
    </location>
</feature>
<dbReference type="GO" id="GO:0005886">
    <property type="term" value="C:plasma membrane"/>
    <property type="evidence" value="ECO:0007669"/>
    <property type="project" value="UniProtKB-SubCell"/>
</dbReference>
<proteinExistence type="predicted"/>
<evidence type="ECO:0000256" key="5">
    <source>
        <dbReference type="ARBA" id="ARBA00022989"/>
    </source>
</evidence>
<keyword evidence="6 7" id="KW-0472">Membrane</keyword>
<feature type="transmembrane region" description="Helical" evidence="7">
    <location>
        <begin position="94"/>
        <end position="111"/>
    </location>
</feature>
<accession>A0A7X2XM38</accession>
<dbReference type="Pfam" id="PF07690">
    <property type="entry name" value="MFS_1"/>
    <property type="match status" value="1"/>
</dbReference>
<comment type="caution">
    <text evidence="8">The sequence shown here is derived from an EMBL/GenBank/DDBJ whole genome shotgun (WGS) entry which is preliminary data.</text>
</comment>
<evidence type="ECO:0000313" key="8">
    <source>
        <dbReference type="EMBL" id="MTV44541.1"/>
    </source>
</evidence>
<dbReference type="EMBL" id="WNHU01000478">
    <property type="protein sequence ID" value="MTV44541.1"/>
    <property type="molecule type" value="Genomic_DNA"/>
</dbReference>
<evidence type="ECO:0000256" key="4">
    <source>
        <dbReference type="ARBA" id="ARBA00022692"/>
    </source>
</evidence>
<reference evidence="8 9" key="1">
    <citation type="submission" date="2019-11" db="EMBL/GenBank/DDBJ databases">
        <title>Growth characteristics of pneumococcus vary with the chemical composition of the capsule and with environmental conditions.</title>
        <authorList>
            <person name="Tothpal A."/>
            <person name="Desobry K."/>
            <person name="Joshi S."/>
            <person name="Wyllie A.L."/>
            <person name="Weinberger D.M."/>
        </authorList>
    </citation>
    <scope>NUCLEOTIDE SEQUENCE [LARGE SCALE GENOMIC DNA]</scope>
    <source>
        <strain evidence="9">pnumococcus09N</strain>
    </source>
</reference>
<sequence length="112" mass="12580">APLVTVLLSPIIGKIIDSFNHKSIIIICQIVSIATLLFYIDYFQILDNKILFLTIFVVIVLKIADEFVLLSLYASIINIFHEEEQQKLRSWQQISANCAAIISPIIGATLYG</sequence>
<keyword evidence="4 7" id="KW-0812">Transmembrane</keyword>
<name>A0A7X2XM38_STREE</name>
<evidence type="ECO:0000256" key="6">
    <source>
        <dbReference type="ARBA" id="ARBA00023136"/>
    </source>
</evidence>
<comment type="subcellular location">
    <subcellularLocation>
        <location evidence="1">Cell membrane</location>
        <topology evidence="1">Multi-pass membrane protein</topology>
    </subcellularLocation>
</comment>
<dbReference type="InterPro" id="IPR011701">
    <property type="entry name" value="MFS"/>
</dbReference>
<evidence type="ECO:0000256" key="1">
    <source>
        <dbReference type="ARBA" id="ARBA00004651"/>
    </source>
</evidence>
<evidence type="ECO:0000256" key="3">
    <source>
        <dbReference type="ARBA" id="ARBA00022475"/>
    </source>
</evidence>
<evidence type="ECO:0000313" key="9">
    <source>
        <dbReference type="Proteomes" id="UP000467349"/>
    </source>
</evidence>
<dbReference type="SUPFAM" id="SSF103473">
    <property type="entry name" value="MFS general substrate transporter"/>
    <property type="match status" value="1"/>
</dbReference>
<dbReference type="Proteomes" id="UP000467349">
    <property type="component" value="Unassembled WGS sequence"/>
</dbReference>
<organism evidence="8 9">
    <name type="scientific">Streptococcus pneumoniae</name>
    <dbReference type="NCBI Taxonomy" id="1313"/>
    <lineage>
        <taxon>Bacteria</taxon>
        <taxon>Bacillati</taxon>
        <taxon>Bacillota</taxon>
        <taxon>Bacilli</taxon>
        <taxon>Lactobacillales</taxon>
        <taxon>Streptococcaceae</taxon>
        <taxon>Streptococcus</taxon>
    </lineage>
</organism>
<feature type="non-terminal residue" evidence="8">
    <location>
        <position position="1"/>
    </location>
</feature>
<keyword evidence="5 7" id="KW-1133">Transmembrane helix</keyword>
<keyword evidence="2" id="KW-0813">Transport</keyword>
<feature type="transmembrane region" description="Helical" evidence="7">
    <location>
        <begin position="24"/>
        <end position="44"/>
    </location>
</feature>